<gene>
    <name evidence="2" type="ORF">Cgig2_023960</name>
</gene>
<feature type="domain" description="F-box/LRR-repeat protein 15-like leucin rich repeat" evidence="1">
    <location>
        <begin position="58"/>
        <end position="258"/>
    </location>
</feature>
<dbReference type="EMBL" id="JAKOGI010000196">
    <property type="protein sequence ID" value="KAJ8440195.1"/>
    <property type="molecule type" value="Genomic_DNA"/>
</dbReference>
<dbReference type="InterPro" id="IPR001611">
    <property type="entry name" value="Leu-rich_rpt"/>
</dbReference>
<evidence type="ECO:0000259" key="1">
    <source>
        <dbReference type="Pfam" id="PF25372"/>
    </source>
</evidence>
<reference evidence="2" key="1">
    <citation type="submission" date="2022-04" db="EMBL/GenBank/DDBJ databases">
        <title>Carnegiea gigantea Genome sequencing and assembly v2.</title>
        <authorList>
            <person name="Copetti D."/>
            <person name="Sanderson M.J."/>
            <person name="Burquez A."/>
            <person name="Wojciechowski M.F."/>
        </authorList>
    </citation>
    <scope>NUCLEOTIDE SEQUENCE</scope>
    <source>
        <strain evidence="2">SGP5-SGP5p</strain>
        <tissue evidence="2">Aerial part</tissue>
    </source>
</reference>
<dbReference type="GO" id="GO:0019005">
    <property type="term" value="C:SCF ubiquitin ligase complex"/>
    <property type="evidence" value="ECO:0007669"/>
    <property type="project" value="TreeGrafter"/>
</dbReference>
<dbReference type="PANTHER" id="PTHR13318:SF105">
    <property type="entry name" value="F-BOX_LRR-REPEAT PROTEIN 3"/>
    <property type="match status" value="1"/>
</dbReference>
<name>A0A9Q1KB26_9CARY</name>
<dbReference type="InterPro" id="IPR032675">
    <property type="entry name" value="LRR_dom_sf"/>
</dbReference>
<dbReference type="AlphaFoldDB" id="A0A9Q1KB26"/>
<feature type="domain" description="F-box/LRR-repeat protein 15-like leucin rich repeat" evidence="1">
    <location>
        <begin position="352"/>
        <end position="539"/>
    </location>
</feature>
<evidence type="ECO:0000313" key="3">
    <source>
        <dbReference type="Proteomes" id="UP001153076"/>
    </source>
</evidence>
<dbReference type="SUPFAM" id="SSF52047">
    <property type="entry name" value="RNI-like"/>
    <property type="match status" value="2"/>
</dbReference>
<accession>A0A9Q1KB26</accession>
<dbReference type="InterPro" id="IPR057207">
    <property type="entry name" value="FBXL15_LRR"/>
</dbReference>
<proteinExistence type="predicted"/>
<comment type="caution">
    <text evidence="2">The sequence shown here is derived from an EMBL/GenBank/DDBJ whole genome shotgun (WGS) entry which is preliminary data.</text>
</comment>
<dbReference type="PANTHER" id="PTHR13318">
    <property type="entry name" value="PARTNER OF PAIRED, ISOFORM B-RELATED"/>
    <property type="match status" value="1"/>
</dbReference>
<dbReference type="Pfam" id="PF13516">
    <property type="entry name" value="LRR_6"/>
    <property type="match status" value="1"/>
</dbReference>
<dbReference type="FunFam" id="3.80.10.10:FF:000276">
    <property type="entry name" value="F-box/LRR-repeat protein 3"/>
    <property type="match status" value="1"/>
</dbReference>
<dbReference type="Pfam" id="PF25372">
    <property type="entry name" value="DUF7885"/>
    <property type="match status" value="2"/>
</dbReference>
<dbReference type="SMART" id="SM00367">
    <property type="entry name" value="LRR_CC"/>
    <property type="match status" value="16"/>
</dbReference>
<dbReference type="OrthoDB" id="550575at2759"/>
<evidence type="ECO:0000313" key="2">
    <source>
        <dbReference type="EMBL" id="KAJ8440195.1"/>
    </source>
</evidence>
<dbReference type="InterPro" id="IPR006553">
    <property type="entry name" value="Leu-rich_rpt_Cys-con_subtyp"/>
</dbReference>
<dbReference type="Proteomes" id="UP001153076">
    <property type="component" value="Unassembled WGS sequence"/>
</dbReference>
<keyword evidence="3" id="KW-1185">Reference proteome</keyword>
<dbReference type="Gene3D" id="3.80.10.10">
    <property type="entry name" value="Ribonuclease Inhibitor"/>
    <property type="match status" value="4"/>
</dbReference>
<protein>
    <recommendedName>
        <fullName evidence="1">F-box/LRR-repeat protein 15-like leucin rich repeat domain-containing protein</fullName>
    </recommendedName>
</protein>
<organism evidence="2 3">
    <name type="scientific">Carnegiea gigantea</name>
    <dbReference type="NCBI Taxonomy" id="171969"/>
    <lineage>
        <taxon>Eukaryota</taxon>
        <taxon>Viridiplantae</taxon>
        <taxon>Streptophyta</taxon>
        <taxon>Embryophyta</taxon>
        <taxon>Tracheophyta</taxon>
        <taxon>Spermatophyta</taxon>
        <taxon>Magnoliopsida</taxon>
        <taxon>eudicotyledons</taxon>
        <taxon>Gunneridae</taxon>
        <taxon>Pentapetalae</taxon>
        <taxon>Caryophyllales</taxon>
        <taxon>Cactineae</taxon>
        <taxon>Cactaceae</taxon>
        <taxon>Cactoideae</taxon>
        <taxon>Echinocereeae</taxon>
        <taxon>Carnegiea</taxon>
    </lineage>
</organism>
<sequence length="682" mass="74867">MNRMEMLNEELIFTILDYLHEDEDPLALKSFSLTCKSFCTLESRHRRSAKLLCPDLLAAVLRRYNRLSHLDLSLCPRVDDALLTTLTLSSFLSSLRSLKLTRCRFVTRLGMADLRPNLVELDLSNATELTDSAASAISRAKNLRKLWLVRCKLVSDMAIGCIAVGCSELRSISLKWCLRVTDLGVGLLALKCTQLRYLDLSYVPITEKCLNSVLQLAYLEDLILVGCLGIDDDGLASLKESCGTMRTLDLSNCQNISHIGLSNMTRGAGYLHQLTLSYGAAVGTHLYPAFFNLCFSCFLKLTVTVDVVKCLQNFSMLQCLKLDGCDVTSSALKMIGNWCGSLRELSLIKCSGVTDEGISAIAKRHTGLRKLGITCCRKITSFAIDCVTRSCTSLTCLKMEACSLVSKEAFSLIGHRCQFLEELDVTDDDLDDQGLKYISRCSRLFSLKLGICLNITDEGLIHVGMHCSRLKELDLYRAMRVTDVGISAVAQGCGILESINMAYCDKITDASLISLSKCGKLKALEMRGCPRITSVGLAAIAAGCRQLAILDIKKCHKIDNSGMIPLPQYSQNLKQINLSYCSVTDVGLLALASISRLQNMTILHLCGLSPNGLAAALLACGGLKKVKLHTSFKALLHPSLLEHMESRGCVFQWRDKPFQPQATPCAGGGFVQKRTSNVIEQV</sequence>
<dbReference type="GO" id="GO:0031146">
    <property type="term" value="P:SCF-dependent proteasomal ubiquitin-dependent protein catabolic process"/>
    <property type="evidence" value="ECO:0007669"/>
    <property type="project" value="TreeGrafter"/>
</dbReference>